<dbReference type="Gene3D" id="3.30.70.890">
    <property type="entry name" value="GHMP kinase, C-terminal domain"/>
    <property type="match status" value="1"/>
</dbReference>
<dbReference type="EMBL" id="CP089982">
    <property type="protein sequence ID" value="WXA91515.1"/>
    <property type="molecule type" value="Genomic_DNA"/>
</dbReference>
<sequence length="321" mass="33864">MNRAARAIAHSNIALSKYWGKRPDAYNSPAVPSLSVTLEGLATHTRVEFRDDIDADRLVVNGREERGRGIERAAALLDGLRREAGITARASIDSVNDFPTASGLASSASGFAALAVAAVGAAGVDWDLARTSELARLGSTSASRSVFGGFVELDAGASRAHPLFPRDHLPLVVLVCVADEGPKAVASHDGMRITMQKSPYARAWLEEAPRLHARLRDALRARDFAGVGELAEASALAMHASAMAAGIVYWNAVTLDALATVRALRAEGTLVYATMDAGPHVKVLVRPEDVAHVRPRMAASRGVVRIIEAKPGGNAELVPSS</sequence>
<keyword evidence="3" id="KW-0444">Lipid biosynthesis</keyword>
<dbReference type="InterPro" id="IPR029765">
    <property type="entry name" value="Mev_diP_decarb"/>
</dbReference>
<dbReference type="PANTHER" id="PTHR10977:SF3">
    <property type="entry name" value="DIPHOSPHOMEVALONATE DECARBOXYLASE"/>
    <property type="match status" value="1"/>
</dbReference>
<keyword evidence="11" id="KW-1185">Reference proteome</keyword>
<dbReference type="GO" id="GO:0004163">
    <property type="term" value="F:diphosphomevalonate decarboxylase activity"/>
    <property type="evidence" value="ECO:0007669"/>
    <property type="project" value="UniProtKB-EC"/>
</dbReference>
<keyword evidence="6" id="KW-0443">Lipid metabolism</keyword>
<dbReference type="PIRSF" id="PIRSF015950">
    <property type="entry name" value="Mev_P_decrbx"/>
    <property type="match status" value="1"/>
</dbReference>
<evidence type="ECO:0000256" key="5">
    <source>
        <dbReference type="ARBA" id="ARBA00022840"/>
    </source>
</evidence>
<dbReference type="InterPro" id="IPR036554">
    <property type="entry name" value="GHMP_kinase_C_sf"/>
</dbReference>
<dbReference type="SUPFAM" id="SSF54211">
    <property type="entry name" value="Ribosomal protein S5 domain 2-like"/>
    <property type="match status" value="1"/>
</dbReference>
<feature type="domain" description="Mvd1 C-terminal" evidence="8">
    <location>
        <begin position="173"/>
        <end position="293"/>
    </location>
</feature>
<dbReference type="NCBIfam" id="TIGR01240">
    <property type="entry name" value="mevDPdecarb"/>
    <property type="match status" value="1"/>
</dbReference>
<proteinExistence type="inferred from homology"/>
<evidence type="ECO:0000313" key="10">
    <source>
        <dbReference type="EMBL" id="WXA91515.1"/>
    </source>
</evidence>
<dbReference type="Pfam" id="PF22700">
    <property type="entry name" value="MVD-like_N"/>
    <property type="match status" value="1"/>
</dbReference>
<evidence type="ECO:0000256" key="2">
    <source>
        <dbReference type="ARBA" id="ARBA00012296"/>
    </source>
</evidence>
<keyword evidence="5" id="KW-0067">ATP-binding</keyword>
<comment type="similarity">
    <text evidence="1">Belongs to the diphosphomevalonate decarboxylase family.</text>
</comment>
<evidence type="ECO:0000259" key="8">
    <source>
        <dbReference type="Pfam" id="PF18376"/>
    </source>
</evidence>
<dbReference type="InterPro" id="IPR041431">
    <property type="entry name" value="Mvd1_C"/>
</dbReference>
<dbReference type="Proteomes" id="UP001379533">
    <property type="component" value="Chromosome"/>
</dbReference>
<feature type="domain" description="Diphosphomevalonate decarboxylase-like N-terminal" evidence="9">
    <location>
        <begin position="9"/>
        <end position="158"/>
    </location>
</feature>
<accession>A0ABZ2JYD7</accession>
<dbReference type="SUPFAM" id="SSF55060">
    <property type="entry name" value="GHMP Kinase, C-terminal domain"/>
    <property type="match status" value="1"/>
</dbReference>
<dbReference type="InterPro" id="IPR014721">
    <property type="entry name" value="Ribsml_uS5_D2-typ_fold_subgr"/>
</dbReference>
<dbReference type="RefSeq" id="WP_394842135.1">
    <property type="nucleotide sequence ID" value="NZ_CP089982.1"/>
</dbReference>
<dbReference type="InterPro" id="IPR005935">
    <property type="entry name" value="Mev_decarb"/>
</dbReference>
<dbReference type="InterPro" id="IPR020568">
    <property type="entry name" value="Ribosomal_Su5_D2-typ_SF"/>
</dbReference>
<organism evidence="10 11">
    <name type="scientific">Pendulispora brunnea</name>
    <dbReference type="NCBI Taxonomy" id="2905690"/>
    <lineage>
        <taxon>Bacteria</taxon>
        <taxon>Pseudomonadati</taxon>
        <taxon>Myxococcota</taxon>
        <taxon>Myxococcia</taxon>
        <taxon>Myxococcales</taxon>
        <taxon>Sorangiineae</taxon>
        <taxon>Pendulisporaceae</taxon>
        <taxon>Pendulispora</taxon>
    </lineage>
</organism>
<keyword evidence="7 10" id="KW-0456">Lyase</keyword>
<evidence type="ECO:0000256" key="3">
    <source>
        <dbReference type="ARBA" id="ARBA00022516"/>
    </source>
</evidence>
<evidence type="ECO:0000259" key="9">
    <source>
        <dbReference type="Pfam" id="PF22700"/>
    </source>
</evidence>
<protein>
    <recommendedName>
        <fullName evidence="2">diphosphomevalonate decarboxylase</fullName>
        <ecNumber evidence="2">4.1.1.33</ecNumber>
    </recommendedName>
</protein>
<evidence type="ECO:0000256" key="1">
    <source>
        <dbReference type="ARBA" id="ARBA00008831"/>
    </source>
</evidence>
<evidence type="ECO:0000256" key="6">
    <source>
        <dbReference type="ARBA" id="ARBA00023098"/>
    </source>
</evidence>
<name>A0ABZ2JYD7_9BACT</name>
<evidence type="ECO:0000256" key="7">
    <source>
        <dbReference type="ARBA" id="ARBA00023239"/>
    </source>
</evidence>
<gene>
    <name evidence="10" type="primary">mvaD</name>
    <name evidence="10" type="ORF">LZC95_34290</name>
</gene>
<evidence type="ECO:0000313" key="11">
    <source>
        <dbReference type="Proteomes" id="UP001379533"/>
    </source>
</evidence>
<dbReference type="PANTHER" id="PTHR10977">
    <property type="entry name" value="DIPHOSPHOMEVALONATE DECARBOXYLASE"/>
    <property type="match status" value="1"/>
</dbReference>
<dbReference type="Gene3D" id="3.30.230.10">
    <property type="match status" value="1"/>
</dbReference>
<dbReference type="Pfam" id="PF18376">
    <property type="entry name" value="MDD_C"/>
    <property type="match status" value="1"/>
</dbReference>
<dbReference type="EC" id="4.1.1.33" evidence="2"/>
<keyword evidence="4" id="KW-0547">Nucleotide-binding</keyword>
<evidence type="ECO:0000256" key="4">
    <source>
        <dbReference type="ARBA" id="ARBA00022741"/>
    </source>
</evidence>
<dbReference type="InterPro" id="IPR053859">
    <property type="entry name" value="MVD-like_N"/>
</dbReference>
<reference evidence="10 11" key="1">
    <citation type="submission" date="2021-12" db="EMBL/GenBank/DDBJ databases">
        <title>Discovery of the Pendulisporaceae a myxobacterial family with distinct sporulation behavior and unique specialized metabolism.</title>
        <authorList>
            <person name="Garcia R."/>
            <person name="Popoff A."/>
            <person name="Bader C.D."/>
            <person name="Loehr J."/>
            <person name="Walesch S."/>
            <person name="Walt C."/>
            <person name="Boldt J."/>
            <person name="Bunk B."/>
            <person name="Haeckl F.J.F.P.J."/>
            <person name="Gunesch A.P."/>
            <person name="Birkelbach J."/>
            <person name="Nuebel U."/>
            <person name="Pietschmann T."/>
            <person name="Bach T."/>
            <person name="Mueller R."/>
        </authorList>
    </citation>
    <scope>NUCLEOTIDE SEQUENCE [LARGE SCALE GENOMIC DNA]</scope>
    <source>
        <strain evidence="10 11">MSr12523</strain>
    </source>
</reference>